<evidence type="ECO:0000256" key="5">
    <source>
        <dbReference type="ARBA" id="ARBA00022989"/>
    </source>
</evidence>
<protein>
    <recommendedName>
        <fullName evidence="13">Ig-like domain-containing protein</fullName>
    </recommendedName>
</protein>
<feature type="domain" description="Ig-like" evidence="13">
    <location>
        <begin position="111"/>
        <end position="191"/>
    </location>
</feature>
<dbReference type="AlphaFoldDB" id="A0A8C2SF48"/>
<sequence>MKKALILRALALAAMMSPCGGEDIVADHVGTYGTNVYQTYGASGQFTFEFDGDELFYVDLRKKETVWRLPEFNNITMFEIQSALRNIVMSKRNLDILMKNSNFTPATNDIPEVAVFPKSSVALGIPNTLICQVDNIFPPVINITWFYNGQFVAEGVAETTFYPKSDHSFLKFSYLTFLPASEDFYDCRVEHWGLEEPLVKHWEPKIPTPTSELTETVVCALGLPMGLMGIVAGTVLILRVRCSGAASRRRRAVSHGLKDGKERKVFISVFTAASGAQDHQPHATWCFRANSCISMEAPVLEGSWKSQLHGTCFSDHINNTQPKCENDILKWGPFFLPKLPLCSLSLLTFKYQ</sequence>
<evidence type="ECO:0000259" key="13">
    <source>
        <dbReference type="PROSITE" id="PS50835"/>
    </source>
</evidence>
<feature type="chain" id="PRO_5034074442" description="Ig-like domain-containing protein" evidence="12">
    <location>
        <begin position="22"/>
        <end position="352"/>
    </location>
</feature>
<proteinExistence type="inferred from homology"/>
<evidence type="ECO:0000256" key="2">
    <source>
        <dbReference type="ARBA" id="ARBA00007394"/>
    </source>
</evidence>
<dbReference type="PROSITE" id="PS50835">
    <property type="entry name" value="IG_LIKE"/>
    <property type="match status" value="1"/>
</dbReference>
<dbReference type="InterPro" id="IPR014745">
    <property type="entry name" value="MHC_II_a/b_N"/>
</dbReference>
<accession>A0A8C2SF48</accession>
<dbReference type="InterPro" id="IPR050160">
    <property type="entry name" value="MHC/Immunoglobulin"/>
</dbReference>
<dbReference type="Pfam" id="PF07654">
    <property type="entry name" value="C1-set"/>
    <property type="match status" value="1"/>
</dbReference>
<dbReference type="InterPro" id="IPR036179">
    <property type="entry name" value="Ig-like_dom_sf"/>
</dbReference>
<dbReference type="InterPro" id="IPR001003">
    <property type="entry name" value="MHC_II_a_N"/>
</dbReference>
<keyword evidence="7" id="KW-0472">Membrane</keyword>
<evidence type="ECO:0000256" key="11">
    <source>
        <dbReference type="RuleBase" id="RU004238"/>
    </source>
</evidence>
<dbReference type="SMART" id="SM00407">
    <property type="entry name" value="IGc1"/>
    <property type="match status" value="1"/>
</dbReference>
<comment type="subcellular location">
    <subcellularLocation>
        <location evidence="1">Membrane</location>
        <topology evidence="1">Single-pass type I membrane protein</topology>
    </subcellularLocation>
</comment>
<evidence type="ECO:0000256" key="8">
    <source>
        <dbReference type="ARBA" id="ARBA00023157"/>
    </source>
</evidence>
<dbReference type="FunFam" id="3.10.320.10:FF:000002">
    <property type="entry name" value="HLA class II histocompatibility antigen, DR alpha chain"/>
    <property type="match status" value="1"/>
</dbReference>
<keyword evidence="6" id="KW-1064">Adaptive immunity</keyword>
<evidence type="ECO:0000256" key="12">
    <source>
        <dbReference type="SAM" id="SignalP"/>
    </source>
</evidence>
<evidence type="ECO:0000256" key="9">
    <source>
        <dbReference type="ARBA" id="ARBA00023180"/>
    </source>
</evidence>
<keyword evidence="9" id="KW-0325">Glycoprotein</keyword>
<dbReference type="SUPFAM" id="SSF48726">
    <property type="entry name" value="Immunoglobulin"/>
    <property type="match status" value="1"/>
</dbReference>
<dbReference type="Gene3D" id="2.60.40.10">
    <property type="entry name" value="Immunoglobulins"/>
    <property type="match status" value="1"/>
</dbReference>
<dbReference type="InterPro" id="IPR003597">
    <property type="entry name" value="Ig_C1-set"/>
</dbReference>
<dbReference type="GO" id="GO:0002504">
    <property type="term" value="P:antigen processing and presentation of peptide or polysaccharide antigen via MHC class II"/>
    <property type="evidence" value="ECO:0007669"/>
    <property type="project" value="UniProtKB-KW"/>
</dbReference>
<keyword evidence="5" id="KW-1133">Transmembrane helix</keyword>
<evidence type="ECO:0000256" key="6">
    <source>
        <dbReference type="ARBA" id="ARBA00023130"/>
    </source>
</evidence>
<evidence type="ECO:0000256" key="7">
    <source>
        <dbReference type="ARBA" id="ARBA00023136"/>
    </source>
</evidence>
<dbReference type="GO" id="GO:0002250">
    <property type="term" value="P:adaptive immune response"/>
    <property type="evidence" value="ECO:0007669"/>
    <property type="project" value="UniProtKB-KW"/>
</dbReference>
<dbReference type="PROSITE" id="PS00290">
    <property type="entry name" value="IG_MHC"/>
    <property type="match status" value="1"/>
</dbReference>
<dbReference type="SMART" id="SM00920">
    <property type="entry name" value="MHC_II_alpha"/>
    <property type="match status" value="1"/>
</dbReference>
<dbReference type="Ensembl" id="ENSCHIT00010058479.1">
    <property type="protein sequence ID" value="ENSCHIP00010042018.1"/>
    <property type="gene ID" value="ENSCHIG00010030715.1"/>
</dbReference>
<organism evidence="14">
    <name type="scientific">Capra hircus</name>
    <name type="common">Goat</name>
    <dbReference type="NCBI Taxonomy" id="9925"/>
    <lineage>
        <taxon>Eukaryota</taxon>
        <taxon>Metazoa</taxon>
        <taxon>Chordata</taxon>
        <taxon>Craniata</taxon>
        <taxon>Vertebrata</taxon>
        <taxon>Euteleostomi</taxon>
        <taxon>Mammalia</taxon>
        <taxon>Eutheria</taxon>
        <taxon>Laurasiatheria</taxon>
        <taxon>Artiodactyla</taxon>
        <taxon>Ruminantia</taxon>
        <taxon>Pecora</taxon>
        <taxon>Bovidae</taxon>
        <taxon>Caprinae</taxon>
        <taxon>Capra</taxon>
    </lineage>
</organism>
<keyword evidence="8" id="KW-1015">Disulfide bond</keyword>
<feature type="signal peptide" evidence="12">
    <location>
        <begin position="1"/>
        <end position="21"/>
    </location>
</feature>
<evidence type="ECO:0000256" key="10">
    <source>
        <dbReference type="ARBA" id="ARBA00023182"/>
    </source>
</evidence>
<dbReference type="InterPro" id="IPR013783">
    <property type="entry name" value="Ig-like_fold"/>
</dbReference>
<evidence type="ECO:0000256" key="4">
    <source>
        <dbReference type="ARBA" id="ARBA00022859"/>
    </source>
</evidence>
<dbReference type="SUPFAM" id="SSF54452">
    <property type="entry name" value="MHC antigen-recognition domain"/>
    <property type="match status" value="1"/>
</dbReference>
<reference evidence="14" key="2">
    <citation type="submission" date="2025-08" db="UniProtKB">
        <authorList>
            <consortium name="Ensembl"/>
        </authorList>
    </citation>
    <scope>IDENTIFICATION</scope>
</reference>
<dbReference type="GO" id="GO:0042613">
    <property type="term" value="C:MHC class II protein complex"/>
    <property type="evidence" value="ECO:0007669"/>
    <property type="project" value="UniProtKB-KW"/>
</dbReference>
<dbReference type="PANTHER" id="PTHR19944">
    <property type="entry name" value="MHC CLASS II-RELATED"/>
    <property type="match status" value="1"/>
</dbReference>
<evidence type="ECO:0000256" key="3">
    <source>
        <dbReference type="ARBA" id="ARBA00022692"/>
    </source>
</evidence>
<dbReference type="Pfam" id="PF00993">
    <property type="entry name" value="MHC_II_alpha"/>
    <property type="match status" value="1"/>
</dbReference>
<keyword evidence="10" id="KW-0491">MHC II</keyword>
<comment type="similarity">
    <text evidence="2 11">Belongs to the MHC class II family.</text>
</comment>
<dbReference type="InterPro" id="IPR011162">
    <property type="entry name" value="MHC_I/II-like_Ag-recog"/>
</dbReference>
<dbReference type="PANTHER" id="PTHR19944:SF59">
    <property type="entry name" value="HLA CLASS II HISTOCOMPATIBILITY ANTIGEN, DQ ALPHA 1 CHAIN"/>
    <property type="match status" value="1"/>
</dbReference>
<dbReference type="InterPro" id="IPR003006">
    <property type="entry name" value="Ig/MHC_CS"/>
</dbReference>
<keyword evidence="12" id="KW-0732">Signal</keyword>
<evidence type="ECO:0000256" key="1">
    <source>
        <dbReference type="ARBA" id="ARBA00004479"/>
    </source>
</evidence>
<keyword evidence="3" id="KW-0812">Transmembrane</keyword>
<keyword evidence="4" id="KW-0391">Immunity</keyword>
<dbReference type="InterPro" id="IPR007110">
    <property type="entry name" value="Ig-like_dom"/>
</dbReference>
<dbReference type="Gene3D" id="3.10.320.10">
    <property type="entry name" value="Class II Histocompatibility Antigen, M Beta Chain, Chain B, domain 1"/>
    <property type="match status" value="1"/>
</dbReference>
<reference evidence="14" key="1">
    <citation type="submission" date="2019-03" db="EMBL/GenBank/DDBJ databases">
        <title>Genome sequencing and reference-guided assembly of Black Bengal Goat (Capra hircus).</title>
        <authorList>
            <person name="Siddiki A.Z."/>
            <person name="Baten A."/>
            <person name="Billah M."/>
            <person name="Alam M.A.U."/>
            <person name="Shawrob K.S.M."/>
            <person name="Saha S."/>
            <person name="Chowdhury M."/>
            <person name="Rahman A.H."/>
            <person name="Stear M."/>
            <person name="Miah G."/>
            <person name="Das G.B."/>
            <person name="Hossain M.M."/>
            <person name="Kumkum M."/>
            <person name="Islam M.S."/>
            <person name="Mollah A.M."/>
            <person name="Ahsan A."/>
            <person name="Tusar F."/>
            <person name="Khan M.K.I."/>
        </authorList>
    </citation>
    <scope>NUCLEOTIDE SEQUENCE [LARGE SCALE GENOMIC DNA]</scope>
</reference>
<evidence type="ECO:0000313" key="14">
    <source>
        <dbReference type="Ensembl" id="ENSCHIP00010042018.1"/>
    </source>
</evidence>
<name>A0A8C2SF48_CAPHI</name>